<dbReference type="GO" id="GO:0032259">
    <property type="term" value="P:methylation"/>
    <property type="evidence" value="ECO:0007669"/>
    <property type="project" value="UniProtKB-KW"/>
</dbReference>
<evidence type="ECO:0000256" key="17">
    <source>
        <dbReference type="ARBA" id="ARBA00071661"/>
    </source>
</evidence>
<sequence length="4238" mass="466877">MGRSKFPGKPSKSINRKRISVLQLDPNNTLTAAAASAAASSTAANSTNSSAGGAAAAAATNSNAATAAANAEDEEEQTKTEENLNNDSVELEKRKNGRKPHEDDDEDEQGGPTASAGLLAATRNMNGRASTSNTTNQQHQQQQQQNNTHSQQHQAQTDKLENISGSSKPLTDTFKETVADNKKPSTTTIASLGIKKLISSSLIAGQVNFPKRPCKKFKNLNINKPEVMLPSSSKLKLQQQQQQQQQHETSNNSFSILTPTPPAPLEHFPTAASLNNKLPELQQQQTSTTINNELLLSSSTSASSSSLSPSLSASSAVSPATRLTSTASTSSPSSSSSCNINEYHKSVNHNNTIDHKINVEQHKNDNNEDNNNNDHSDNDVEDENSSLTFPTTSSHLEMKKCPKTNLNDHSTTTAQQNGTTSEHPNNQTKDDTNEPIAAITKDDNKTTNKQNPSITPINSPSRNMEHNTLNLSPSNASQTSNNSNSSTAAATTASSATINLNNNSNSNSNSSSSNSSNDKKQKKTVTFKNVLETSDDKSAVKKFYNPDNRKPLVSIIKKECLNRPLMYTRNSEFIVRPSRLTEILKNNSNIDKLNSLKFRTNHQPAHTSTLGTTTSDSCSVLAGPLSRVFGAPSEEEDSKLKHNIINFRLSKEQSDEEEDEEDDDEDDEEEDEEEEEGCEEEEELNGDGVEEEDDLEEEELAEETKHSVEQEHKLKLKVSSEEEEENQQMIVDKHFVLPKRSCRSSRLIKPNKRLIEDGIICKKSILKTATATIASAAALAAKEEKTTAPAQQPNYFGLGDYNAKECNGTTTLKSSKDITLESPKLSASSFTSSSNVFSNFGNNSTSTTTNSSTTLKSSSFVLRQPRLQFESLTNANSTTAAAATTTSERSSSSNPNVAVAAAALALSASLPKSLKQAISSSAAAAAASTGSLSNTASLLSPTFSLNGTSAIKNISNTITTVPVSIASPPAHQCAVCASIIHSKNLPQANKYVELSCEHCRKFISKIAKKSLAMKNSTTMKTVQLQCKADGNCVILPLNNKAGHLKNFKKVYKERCGYCWLKKCLQTLQLPKVRLNAVLPVLSNAISSSSSKSSLQDTKSKKEILEESTKLTGPIKWKPLVEPLTSSTATSTNLTETLKLNLKTNPLVENNVTFGSVPLLRPAILEKPLFLKSSLDTKTEKMDKKPLDVLKDLKTEKPESIIAEPALKSLNNKKKDKSLEKERKEVRVKEMLSPKAETDKTKESKEKLEQLMAGEVNDTKPDDNINTAATTTSTAAVATNLPTGPTNSTATIGNNNTNTVAAADKRQRIDLKGPRVKHVCRSASIVLGQPLAMFGEEGEESILNEEQLPATLEQTETKLPLTDENDNCASCKPQQLATDEQSSQITEPPLKTAKIEKLETTTKALVPATKLSQRPHHYNTQLTAYKKQINSHIHPSLMPQRARKEPHVKCKLLISIDFWENYDPAEVCQTGFGLIVTETVAQRALCFLCGSAGQEPLIFCSCCCEPYHQYCVQDEFNLKHGSLDDTLLLNESCLSVTTQGLSSHANNAIAKLNWLCPRCTVCYTCNMSSGAKVKCQKCQKNYHSTCLGTSKRLLGADRPLICVNCLKCRSCSTTKVTKFVGNLPMCTNCFKLRKKGNYCPVCQKCYDDQDFDLKMMECGDCRQWVHAKCETLTDEQYNLLSTLPESIEFICKRCSRKSQDAKQRACEWREAVKEEFKSSLMSVLKLLSKSRQACALLKLSPRKQLKCACGSSSNSSTANNKYQPKSLQFSSHNSQVNASNEPDPLASTNNIDIYEFDDRERDQVTLNHHSSLELQTKKCICQAQVTTPPSSLSLVEIKHKISNGNYVSLAEFNYDMNLVIQQANCDDLVIVYKEILSEQFPWFQNETQACTDALEEDMYEAAGGAYGLNTSGESESDYNMDCLPSSQEQQDDQDRSALLAELPPDLEEQLYNIKSRTDSRICLFCRRTGEGLPGEESRLLYCGHDCWVHTNCALWSAEVFEEIDGSLQNVHSAVARGRMIKCSVCGNRGATVGCNVKSCGEHYHYPCARSKNCAFLADKSMYCPQHAASFSNSKTSFETQFEVTRPVYVELERKRKKLVEPSKVQFHIGSLEVKQLGHILPRFSDTYESLVPVNFLCSRLYWSSKEPWKIVEYTVRTYIYNASSSSLSNGAIDLGKNFTVDHGQSDAALIQQGLKQIQQWHLSLAKGDYETAEEYDYLNNFPQHSSCSVNNTQETNATNDEEPQTNADLLPPEIKDAIFEDLPGDLLEGISMLDIFTKCMNYEDMAQGEHSKDGVSNQQLSDEDTMTSIGAFTKQWPTEFNSNWPNTVNHNHVEDALLSNNTAVTAAQAAKLQKLKKSSSPVVNSEVNAKNAIKRRKISENMLLSLNNHQRSQKKEVAAVTRRLDMEGSNKITFTWSAEKRYNLDSNQSDSKIKLMQVDGVDDSITEYRFVTQEATQAAVKCERCQCTYRNIESFQRHLNNCEPMSSSTSESETEHNSQTPELTHNTAQALTLEQLQELNNKLQQQQQQRTNQMPFIQSIPTQTLTQLQGLQTANILQGVQLQGVQNLQNLQNLHNIQQLTQPQSLGGNFFISATQPDMNQASNDLQLYANTLQGLTANLNGTFTLQPTANQFTTAPQLQQNQPQLIAVSTNPDGTQQLIQLPAAQAHQTAPATYQTLQATNSDKKIVLPVTQGKPLKTMATKAAQQAAAKNKLKATTVVKPIQSKINVTTATTTNHITQPQTVNATQLINQQLLQQLQQQAQQNSAQPQLLFQTAPTQQQQPQIIMQPQPQNIISFVTTTNDGTQQPQLQYVTLPTAQQATEYKPQTQASLFTTANAQPLLQSAYLQTDASGNLVLTNGPPQTSAPLQLITTPQGPQVIGTLIQPQTLQLQGGNVLTTTTTSTAEGGIPQQGSAQTQQQQVIISGNPAGATNGLEMLTAATQPQVILATTTQPMYYGLETIVQNTVMSSQQFVSTAMPGVLSQNASFSATTTQVFQASKIEPLVDIPAGYVLVNNMDANNALLQQQQANNAANSAAQQQANQNTFIQAALQQQAQALAEQQQQQQQQQQAAQNNVYRLQTPPVNTPQGFQLQTQPQIMVTQQQPSAANQPQYVEATTPQQNVHLVSAKVAPVAQVKRTKSAAPVATVTKVQPQVVNKVMPNVVQTPTPAQAQKIKLQNTQLQQTQTPQTANNLKSINQTQLNAMMQQQPQITITPHNLNTASKPMEVTKAQLTNTTATVVAATINSTTTTTANSNKKTNMIRPLHKFEVKPKVMKTATATVVTKPTINNNVNQNNPPLQQQQPATAPLNPNKMIVLKPQQQQTTTQQQQTTTAQQGLIQNNTNSTNLGITDTETNTIMPLTNLTESTETTEFMNLQHVANNHQQHYNVSDALLLDESSQMAQQTLSHCSFSNTTNSAYEQTQAPAAAGGQHNNSDNVNNILPTIQRMPQYTNINIVNPLQQYSNTTTSTSTTSSSSSTTITRPTNRVLPMQQRQYEQHSQTNCSSTSSTSTAAAAAVNTQFTQHSTTTNTQISQSQNLNNSAMDTTPPIAIKSNINKIAYEPEVKQMLLHSPQPPQEAIQNHMQQQLQTQHNLQLQQQSIQHNLAKSSPPPLAYDIGEKVEDSNPKMCLHDMNYVHNNMPDFVNPSTPEACLITDPKFPPEGEVILGGGSDCCENEEEALSSAHNEEEETEMDQGQPDDEEDDGFSLKMPSADGSDNMSMDSDEPAVKEKISKILDNLTNEDCNDSLNTNTTLEAQVQEMHCNNQYLNNTLTAENLENNEQQQQTQLTPQDANEYYTPTTEETSAFIAAQLENMKEQQQNENYNHLLQSENSAKMQQEVENSLNTNYMQNCANSLTPASNLNTLQQEQTANLSAPLTLTAQQPPHPPSRDPKRVTGPHLLYEIQSEDGFTYKSSSISEVWEKVFEAVQVARRANGLAPLPEGPLADMSGVQMIGLKTNALKYLIEQLPGVEKCNKYTPKYHRRHGSSSNSHSASSSSLSSSSSMNGNASVAASLDADSNSMDYASDQEDLTENPYECARCEPFSKRSEYDMFSWLASRHRKQPVQVFVQPSDNELVPRRGTGSNLPMAMKYRTLKETYKDYVGVFRSHIHGRGLYCTKDIEAGEMVIEYAGELIRSTLTDQRERYYNSRGIGCYMFKIDDHLVVDATMRGNAARFINHSCEPNCYSKVVDILGHKHIIIFALRRIVQGEELTYDYKFPFEDEKIPCSCSQKRCRKYLN</sequence>
<feature type="compositionally biased region" description="Polar residues" evidence="23">
    <location>
        <begin position="404"/>
        <end position="427"/>
    </location>
</feature>
<evidence type="ECO:0000259" key="26">
    <source>
        <dbReference type="PROSITE" id="PS50868"/>
    </source>
</evidence>
<keyword evidence="4 18" id="KW-0808">Transferase</keyword>
<dbReference type="SMART" id="SM00317">
    <property type="entry name" value="SET"/>
    <property type="match status" value="1"/>
</dbReference>
<dbReference type="PROSITE" id="PS50280">
    <property type="entry name" value="SET"/>
    <property type="match status" value="1"/>
</dbReference>
<dbReference type="GO" id="GO:0005700">
    <property type="term" value="C:polytene chromosome"/>
    <property type="evidence" value="ECO:0007669"/>
    <property type="project" value="UniProtKB-ARBA"/>
</dbReference>
<dbReference type="InterPro" id="IPR003889">
    <property type="entry name" value="FYrich_C"/>
</dbReference>
<evidence type="ECO:0000256" key="8">
    <source>
        <dbReference type="ARBA" id="ARBA00022771"/>
    </source>
</evidence>
<feature type="compositionally biased region" description="Basic and acidic residues" evidence="23">
    <location>
        <begin position="702"/>
        <end position="713"/>
    </location>
</feature>
<feature type="region of interest" description="Disordered" evidence="23">
    <location>
        <begin position="300"/>
        <end position="342"/>
    </location>
</feature>
<dbReference type="InterPro" id="IPR016569">
    <property type="entry name" value="MeTrfase_trithorax"/>
</dbReference>
<evidence type="ECO:0000256" key="23">
    <source>
        <dbReference type="SAM" id="MobiDB-lite"/>
    </source>
</evidence>
<keyword evidence="22" id="KW-0175">Coiled coil</keyword>
<feature type="compositionally biased region" description="Low complexity" evidence="23">
    <location>
        <begin position="3986"/>
        <end position="4009"/>
    </location>
</feature>
<dbReference type="Pfam" id="PF00628">
    <property type="entry name" value="PHD"/>
    <property type="match status" value="1"/>
</dbReference>
<comment type="similarity">
    <text evidence="18">Belongs to the class V-like SAM-binding methyltransferase superfamily. Histone-lysine methyltransferase family. TRX/MLL subfamily.</text>
</comment>
<evidence type="ECO:0000256" key="21">
    <source>
        <dbReference type="PROSITE-ProRule" id="PRU00146"/>
    </source>
</evidence>
<comment type="caution">
    <text evidence="29">The sequence shown here is derived from an EMBL/GenBank/DDBJ whole genome shotgun (WGS) entry which is preliminary data.</text>
</comment>
<dbReference type="Gene3D" id="1.20.920.10">
    <property type="entry name" value="Bromodomain-like"/>
    <property type="match status" value="1"/>
</dbReference>
<accession>A0A0L0BT03</accession>
<dbReference type="SMART" id="SM00542">
    <property type="entry name" value="FYRC"/>
    <property type="match status" value="1"/>
</dbReference>
<dbReference type="OrthoDB" id="308383at2759"/>
<feature type="compositionally biased region" description="Basic and acidic residues" evidence="23">
    <location>
        <begin position="90"/>
        <end position="102"/>
    </location>
</feature>
<dbReference type="InterPro" id="IPR036427">
    <property type="entry name" value="Bromodomain-like_sf"/>
</dbReference>
<dbReference type="EMBL" id="JRES01001410">
    <property type="protein sequence ID" value="KNC23151.1"/>
    <property type="molecule type" value="Genomic_DNA"/>
</dbReference>
<evidence type="ECO:0000256" key="22">
    <source>
        <dbReference type="SAM" id="Coils"/>
    </source>
</evidence>
<evidence type="ECO:0000256" key="19">
    <source>
        <dbReference type="PIRSR" id="PIRSR010354-50"/>
    </source>
</evidence>
<dbReference type="PROSITE" id="PS50868">
    <property type="entry name" value="POST_SET"/>
    <property type="match status" value="1"/>
</dbReference>
<evidence type="ECO:0000256" key="1">
    <source>
        <dbReference type="ARBA" id="ARBA00004123"/>
    </source>
</evidence>
<dbReference type="InterPro" id="IPR003616">
    <property type="entry name" value="Post-SET_dom"/>
</dbReference>
<feature type="compositionally biased region" description="Polar residues" evidence="23">
    <location>
        <begin position="247"/>
        <end position="258"/>
    </location>
</feature>
<evidence type="ECO:0000259" key="25">
    <source>
        <dbReference type="PROSITE" id="PS50280"/>
    </source>
</evidence>
<dbReference type="PANTHER" id="PTHR45838">
    <property type="entry name" value="HISTONE-LYSINE-N-METHYLTRANSFERASE 2 KMT2 FAMILY MEMBER"/>
    <property type="match status" value="1"/>
</dbReference>
<dbReference type="GO" id="GO:0043565">
    <property type="term" value="F:sequence-specific DNA binding"/>
    <property type="evidence" value="ECO:0007669"/>
    <property type="project" value="InterPro"/>
</dbReference>
<dbReference type="GO" id="GO:0042800">
    <property type="term" value="F:histone H3K4 methyltransferase activity"/>
    <property type="evidence" value="ECO:0007669"/>
    <property type="project" value="UniProtKB-UniRule"/>
</dbReference>
<feature type="region of interest" description="Disordered" evidence="23">
    <location>
        <begin position="1768"/>
        <end position="1789"/>
    </location>
</feature>
<dbReference type="Proteomes" id="UP000037069">
    <property type="component" value="Unassembled WGS sequence"/>
</dbReference>
<dbReference type="PROSITE" id="PS51805">
    <property type="entry name" value="EPHD"/>
    <property type="match status" value="1"/>
</dbReference>
<dbReference type="InterPro" id="IPR046341">
    <property type="entry name" value="SET_dom_sf"/>
</dbReference>
<evidence type="ECO:0000256" key="9">
    <source>
        <dbReference type="ARBA" id="ARBA00022833"/>
    </source>
</evidence>
<dbReference type="GO" id="GO:0098687">
    <property type="term" value="C:chromosomal region"/>
    <property type="evidence" value="ECO:0007669"/>
    <property type="project" value="UniProtKB-ARBA"/>
</dbReference>
<feature type="region of interest" description="Disordered" evidence="23">
    <location>
        <begin position="3525"/>
        <end position="3545"/>
    </location>
</feature>
<keyword evidence="6 20" id="KW-0479">Metal-binding</keyword>
<dbReference type="FunFam" id="3.30.40.10:FF:000002">
    <property type="entry name" value="Histone-lysine N-methyltransferase"/>
    <property type="match status" value="1"/>
</dbReference>
<dbReference type="PROSITE" id="PS51030">
    <property type="entry name" value="NUCLEAR_REC_DBD_2"/>
    <property type="match status" value="1"/>
</dbReference>
<feature type="region of interest" description="Disordered" evidence="23">
    <location>
        <begin position="2482"/>
        <end position="2501"/>
    </location>
</feature>
<feature type="binding site" evidence="20">
    <location>
        <position position="4180"/>
    </location>
    <ligand>
        <name>Zn(2+)</name>
        <dbReference type="ChEBI" id="CHEBI:29105"/>
    </ligand>
</feature>
<dbReference type="CDD" id="cd15506">
    <property type="entry name" value="PHD1_KMT2A_like"/>
    <property type="match status" value="1"/>
</dbReference>
<evidence type="ECO:0000256" key="3">
    <source>
        <dbReference type="ARBA" id="ARBA00022603"/>
    </source>
</evidence>
<dbReference type="CDD" id="cd19170">
    <property type="entry name" value="SET_KMT2A_2B"/>
    <property type="match status" value="1"/>
</dbReference>
<feature type="binding site" evidence="19">
    <location>
        <position position="4110"/>
    </location>
    <ligand>
        <name>S-adenosyl-L-methionine</name>
        <dbReference type="ChEBI" id="CHEBI:59789"/>
    </ligand>
</feature>
<feature type="compositionally biased region" description="Low complexity" evidence="23">
    <location>
        <begin position="3525"/>
        <end position="3541"/>
    </location>
</feature>
<feature type="domain" description="PHD-type" evidence="24">
    <location>
        <begin position="1558"/>
        <end position="1607"/>
    </location>
</feature>
<dbReference type="InterPro" id="IPR001965">
    <property type="entry name" value="Znf_PHD"/>
</dbReference>
<keyword evidence="7" id="KW-0677">Repeat</keyword>
<feature type="region of interest" description="Disordered" evidence="23">
    <location>
        <begin position="646"/>
        <end position="727"/>
    </location>
</feature>
<dbReference type="Gene3D" id="2.170.270.10">
    <property type="entry name" value="SET domain"/>
    <property type="match status" value="1"/>
</dbReference>
<evidence type="ECO:0000256" key="6">
    <source>
        <dbReference type="ARBA" id="ARBA00022723"/>
    </source>
</evidence>
<feature type="compositionally biased region" description="Low complexity" evidence="23">
    <location>
        <begin position="300"/>
        <end position="337"/>
    </location>
</feature>
<feature type="coiled-coil region" evidence="22">
    <location>
        <begin position="3046"/>
        <end position="3074"/>
    </location>
</feature>
<dbReference type="PROSITE" id="PS51542">
    <property type="entry name" value="FYRN"/>
    <property type="match status" value="1"/>
</dbReference>
<dbReference type="InterPro" id="IPR001628">
    <property type="entry name" value="Znf_hrmn_rcpt"/>
</dbReference>
<dbReference type="InterPro" id="IPR034732">
    <property type="entry name" value="EPHD"/>
</dbReference>
<feature type="binding site" evidence="20">
    <location>
        <position position="4226"/>
    </location>
    <ligand>
        <name>Zn(2+)</name>
        <dbReference type="ChEBI" id="CHEBI:29105"/>
    </ligand>
</feature>
<feature type="compositionally biased region" description="Basic and acidic residues" evidence="23">
    <location>
        <begin position="362"/>
        <end position="378"/>
    </location>
</feature>
<dbReference type="SMART" id="SM00249">
    <property type="entry name" value="PHD"/>
    <property type="match status" value="4"/>
</dbReference>
<evidence type="ECO:0000256" key="5">
    <source>
        <dbReference type="ARBA" id="ARBA00022691"/>
    </source>
</evidence>
<evidence type="ECO:0000256" key="12">
    <source>
        <dbReference type="ARBA" id="ARBA00023117"/>
    </source>
</evidence>
<evidence type="ECO:0000256" key="11">
    <source>
        <dbReference type="ARBA" id="ARBA00023015"/>
    </source>
</evidence>
<feature type="compositionally biased region" description="Low complexity" evidence="23">
    <location>
        <begin position="3464"/>
        <end position="3479"/>
    </location>
</feature>
<keyword evidence="30" id="KW-1185">Reference proteome</keyword>
<comment type="subcellular location">
    <subcellularLocation>
        <location evidence="1 18">Nucleus</location>
    </subcellularLocation>
</comment>
<dbReference type="Gene3D" id="3.30.40.10">
    <property type="entry name" value="Zinc/RING finger domain, C3HC4 (zinc finger)"/>
    <property type="match status" value="3"/>
</dbReference>
<protein>
    <recommendedName>
        <fullName evidence="17">Histone-lysine N-methyltransferase trithorax</fullName>
        <ecNumber evidence="2">2.1.1.355</ecNumber>
    </recommendedName>
</protein>
<feature type="domain" description="PHD-type" evidence="24">
    <location>
        <begin position="1635"/>
        <end position="1696"/>
    </location>
</feature>
<feature type="compositionally biased region" description="Polar residues" evidence="23">
    <location>
        <begin position="2225"/>
        <end position="2237"/>
    </location>
</feature>
<evidence type="ECO:0000259" key="24">
    <source>
        <dbReference type="PROSITE" id="PS50016"/>
    </source>
</evidence>
<keyword evidence="11 18" id="KW-0805">Transcription regulation</keyword>
<feature type="region of interest" description="Disordered" evidence="23">
    <location>
        <begin position="2225"/>
        <end position="2247"/>
    </location>
</feature>
<feature type="domain" description="Post-SET" evidence="26">
    <location>
        <begin position="4222"/>
        <end position="4238"/>
    </location>
</feature>
<keyword evidence="3 18" id="KW-0489">Methyltransferase</keyword>
<dbReference type="Pfam" id="PF05965">
    <property type="entry name" value="FYRC"/>
    <property type="match status" value="1"/>
</dbReference>
<dbReference type="CDD" id="cd15508">
    <property type="entry name" value="PHD3_KMT2A_like"/>
    <property type="match status" value="1"/>
</dbReference>
<dbReference type="Pfam" id="PF00856">
    <property type="entry name" value="SET"/>
    <property type="match status" value="1"/>
</dbReference>
<evidence type="ECO:0000256" key="18">
    <source>
        <dbReference type="PIRNR" id="PIRNR010354"/>
    </source>
</evidence>
<dbReference type="PROSITE" id="PS51543">
    <property type="entry name" value="FYRC"/>
    <property type="match status" value="1"/>
</dbReference>
<keyword evidence="13" id="KW-0238">DNA-binding</keyword>
<gene>
    <name evidence="29" type="ORF">FF38_02504</name>
</gene>
<keyword evidence="16 18" id="KW-0539">Nucleus</keyword>
<feature type="region of interest" description="Disordered" evidence="23">
    <location>
        <begin position="3977"/>
        <end position="4009"/>
    </location>
</feature>
<evidence type="ECO:0000256" key="7">
    <source>
        <dbReference type="ARBA" id="ARBA00022737"/>
    </source>
</evidence>
<keyword evidence="14" id="KW-0010">Activator</keyword>
<evidence type="ECO:0000256" key="2">
    <source>
        <dbReference type="ARBA" id="ARBA00012183"/>
    </source>
</evidence>
<dbReference type="SMART" id="SM00541">
    <property type="entry name" value="FYRN"/>
    <property type="match status" value="1"/>
</dbReference>
<organism evidence="29 30">
    <name type="scientific">Lucilia cuprina</name>
    <name type="common">Green bottle fly</name>
    <name type="synonym">Australian sheep blowfly</name>
    <dbReference type="NCBI Taxonomy" id="7375"/>
    <lineage>
        <taxon>Eukaryota</taxon>
        <taxon>Metazoa</taxon>
        <taxon>Ecdysozoa</taxon>
        <taxon>Arthropoda</taxon>
        <taxon>Hexapoda</taxon>
        <taxon>Insecta</taxon>
        <taxon>Pterygota</taxon>
        <taxon>Neoptera</taxon>
        <taxon>Endopterygota</taxon>
        <taxon>Diptera</taxon>
        <taxon>Brachycera</taxon>
        <taxon>Muscomorpha</taxon>
        <taxon>Oestroidea</taxon>
        <taxon>Calliphoridae</taxon>
        <taxon>Luciliinae</taxon>
        <taxon>Lucilia</taxon>
    </lineage>
</organism>
<evidence type="ECO:0000313" key="30">
    <source>
        <dbReference type="Proteomes" id="UP000037069"/>
    </source>
</evidence>
<evidence type="ECO:0000256" key="15">
    <source>
        <dbReference type="ARBA" id="ARBA00023163"/>
    </source>
</evidence>
<dbReference type="GO" id="GO:0008270">
    <property type="term" value="F:zinc ion binding"/>
    <property type="evidence" value="ECO:0007669"/>
    <property type="project" value="UniProtKB-KW"/>
</dbReference>
<feature type="compositionally biased region" description="Polar residues" evidence="23">
    <location>
        <begin position="447"/>
        <end position="471"/>
    </location>
</feature>
<dbReference type="GO" id="GO:0035097">
    <property type="term" value="C:histone methyltransferase complex"/>
    <property type="evidence" value="ECO:0007669"/>
    <property type="project" value="InterPro"/>
</dbReference>
<dbReference type="STRING" id="7375.A0A0L0BT03"/>
<dbReference type="CDD" id="cd15664">
    <property type="entry name" value="ePHD_KMT2A_like"/>
    <property type="match status" value="1"/>
</dbReference>
<keyword evidence="8 21" id="KW-0863">Zinc-finger</keyword>
<feature type="compositionally biased region" description="Acidic residues" evidence="23">
    <location>
        <begin position="654"/>
        <end position="701"/>
    </location>
</feature>
<feature type="domain" description="SET" evidence="25">
    <location>
        <begin position="4100"/>
        <end position="4216"/>
    </location>
</feature>
<keyword evidence="5 18" id="KW-0949">S-adenosyl-L-methionine</keyword>
<dbReference type="InterPro" id="IPR003888">
    <property type="entry name" value="FYrich_N"/>
</dbReference>
<evidence type="ECO:0000259" key="27">
    <source>
        <dbReference type="PROSITE" id="PS51030"/>
    </source>
</evidence>
<dbReference type="CDD" id="cd15489">
    <property type="entry name" value="PHD_SF"/>
    <property type="match status" value="1"/>
</dbReference>
<dbReference type="GO" id="GO:0045893">
    <property type="term" value="P:positive regulation of DNA-templated transcription"/>
    <property type="evidence" value="ECO:0007669"/>
    <property type="project" value="TreeGrafter"/>
</dbReference>
<feature type="region of interest" description="Disordered" evidence="23">
    <location>
        <begin position="1"/>
        <end position="20"/>
    </location>
</feature>
<reference evidence="29 30" key="1">
    <citation type="journal article" date="2015" name="Nat. Commun.">
        <title>Lucilia cuprina genome unlocks parasitic fly biology to underpin future interventions.</title>
        <authorList>
            <person name="Anstead C.A."/>
            <person name="Korhonen P.K."/>
            <person name="Young N.D."/>
            <person name="Hall R.S."/>
            <person name="Jex A.R."/>
            <person name="Murali S.C."/>
            <person name="Hughes D.S."/>
            <person name="Lee S.F."/>
            <person name="Perry T."/>
            <person name="Stroehlein A.J."/>
            <person name="Ansell B.R."/>
            <person name="Breugelmans B."/>
            <person name="Hofmann A."/>
            <person name="Qu J."/>
            <person name="Dugan S."/>
            <person name="Lee S.L."/>
            <person name="Chao H."/>
            <person name="Dinh H."/>
            <person name="Han Y."/>
            <person name="Doddapaneni H.V."/>
            <person name="Worley K.C."/>
            <person name="Muzny D.M."/>
            <person name="Ioannidis P."/>
            <person name="Waterhouse R.M."/>
            <person name="Zdobnov E.M."/>
            <person name="James P.J."/>
            <person name="Bagnall N.H."/>
            <person name="Kotze A.C."/>
            <person name="Gibbs R.A."/>
            <person name="Richards S."/>
            <person name="Batterham P."/>
            <person name="Gasser R.B."/>
        </authorList>
    </citation>
    <scope>NUCLEOTIDE SEQUENCE [LARGE SCALE GENOMIC DNA]</scope>
    <source>
        <strain evidence="29 30">LS</strain>
        <tissue evidence="29">Full body</tissue>
    </source>
</reference>
<evidence type="ECO:0000256" key="10">
    <source>
        <dbReference type="ARBA" id="ARBA00022853"/>
    </source>
</evidence>
<dbReference type="InterPro" id="IPR019787">
    <property type="entry name" value="Znf_PHD-finger"/>
</dbReference>
<dbReference type="Pfam" id="PF05964">
    <property type="entry name" value="FYRN"/>
    <property type="match status" value="1"/>
</dbReference>
<dbReference type="SUPFAM" id="SSF57903">
    <property type="entry name" value="FYVE/PHD zinc finger"/>
    <property type="match status" value="2"/>
</dbReference>
<evidence type="ECO:0000259" key="28">
    <source>
        <dbReference type="PROSITE" id="PS51805"/>
    </source>
</evidence>
<dbReference type="EC" id="2.1.1.355" evidence="2"/>
<dbReference type="SUPFAM" id="SSF82199">
    <property type="entry name" value="SET domain"/>
    <property type="match status" value="1"/>
</dbReference>
<dbReference type="InterPro" id="IPR047219">
    <property type="entry name" value="KMT2A_2B_SET"/>
</dbReference>
<feature type="binding site" evidence="19">
    <location>
        <position position="4154"/>
    </location>
    <ligand>
        <name>S-adenosyl-L-methionine</name>
        <dbReference type="ChEBI" id="CHEBI:59789"/>
    </ligand>
</feature>
<feature type="domain" description="Nuclear receptor" evidence="27">
    <location>
        <begin position="970"/>
        <end position="1076"/>
    </location>
</feature>
<dbReference type="PROSITE" id="PS50016">
    <property type="entry name" value="ZF_PHD_2"/>
    <property type="match status" value="3"/>
</dbReference>
<dbReference type="InterPro" id="IPR013083">
    <property type="entry name" value="Znf_RING/FYVE/PHD"/>
</dbReference>
<feature type="compositionally biased region" description="Low complexity" evidence="23">
    <location>
        <begin position="472"/>
        <end position="516"/>
    </location>
</feature>
<feature type="coiled-coil region" evidence="22">
    <location>
        <begin position="2505"/>
        <end position="2532"/>
    </location>
</feature>
<keyword evidence="12" id="KW-0103">Bromodomain</keyword>
<feature type="domain" description="PHD-type" evidence="24">
    <location>
        <begin position="1482"/>
        <end position="1561"/>
    </location>
</feature>
<dbReference type="FunFam" id="2.170.270.10:FF:000004">
    <property type="entry name" value="Histone-lysine N-methyltransferase"/>
    <property type="match status" value="1"/>
</dbReference>
<dbReference type="PIRSF" id="PIRSF010354">
    <property type="entry name" value="Methyltransferase_trithorax"/>
    <property type="match status" value="1"/>
</dbReference>
<feature type="compositionally biased region" description="Basic and acidic residues" evidence="23">
    <location>
        <begin position="173"/>
        <end position="183"/>
    </location>
</feature>
<feature type="binding site" evidence="19">
    <location>
        <position position="4112"/>
    </location>
    <ligand>
        <name>S-adenosyl-L-methionine</name>
        <dbReference type="ChEBI" id="CHEBI:59789"/>
    </ligand>
</feature>
<evidence type="ECO:0000256" key="20">
    <source>
        <dbReference type="PIRSR" id="PIRSR010354-51"/>
    </source>
</evidence>
<proteinExistence type="inferred from homology"/>
<feature type="binding site" evidence="19">
    <location>
        <begin position="4177"/>
        <end position="4178"/>
    </location>
    <ligand>
        <name>S-adenosyl-L-methionine</name>
        <dbReference type="ChEBI" id="CHEBI:59789"/>
    </ligand>
</feature>
<dbReference type="OMA" id="VVRSQQW"/>
<feature type="region of interest" description="Disordered" evidence="23">
    <location>
        <begin position="32"/>
        <end position="183"/>
    </location>
</feature>
<feature type="compositionally biased region" description="Acidic residues" evidence="23">
    <location>
        <begin position="3686"/>
        <end position="3704"/>
    </location>
</feature>
<feature type="binding site" evidence="20">
    <location>
        <position position="4233"/>
    </location>
    <ligand>
        <name>Zn(2+)</name>
        <dbReference type="ChEBI" id="CHEBI:29105"/>
    </ligand>
</feature>
<dbReference type="GO" id="GO:0003700">
    <property type="term" value="F:DNA-binding transcription factor activity"/>
    <property type="evidence" value="ECO:0007669"/>
    <property type="project" value="InterPro"/>
</dbReference>
<feature type="region of interest" description="Disordered" evidence="23">
    <location>
        <begin position="3464"/>
        <end position="3483"/>
    </location>
</feature>
<evidence type="ECO:0000256" key="14">
    <source>
        <dbReference type="ARBA" id="ARBA00023159"/>
    </source>
</evidence>
<feature type="region of interest" description="Disordered" evidence="23">
    <location>
        <begin position="3668"/>
        <end position="3726"/>
    </location>
</feature>
<evidence type="ECO:0000313" key="29">
    <source>
        <dbReference type="EMBL" id="KNC23151.1"/>
    </source>
</evidence>
<dbReference type="InterPro" id="IPR001214">
    <property type="entry name" value="SET_dom"/>
</dbReference>
<dbReference type="GO" id="GO:0140949">
    <property type="term" value="F:histone H3K9 trimethyltransferase activity"/>
    <property type="evidence" value="ECO:0007669"/>
    <property type="project" value="UniProtKB-EC"/>
</dbReference>
<keyword evidence="15 18" id="KW-0804">Transcription</keyword>
<evidence type="ECO:0000256" key="16">
    <source>
        <dbReference type="ARBA" id="ARBA00023242"/>
    </source>
</evidence>
<feature type="compositionally biased region" description="Low complexity" evidence="23">
    <location>
        <begin position="129"/>
        <end position="155"/>
    </location>
</feature>
<name>A0A0L0BT03_LUCCU</name>
<keyword evidence="9 20" id="KW-0862">Zinc</keyword>
<dbReference type="PANTHER" id="PTHR45838:SF4">
    <property type="entry name" value="HISTONE-LYSINE N-METHYLTRANSFERASE TRITHORAX"/>
    <property type="match status" value="1"/>
</dbReference>
<feature type="region of interest" description="Disordered" evidence="23">
    <location>
        <begin position="231"/>
        <end position="270"/>
    </location>
</feature>
<feature type="domain" description="PHD-type" evidence="28">
    <location>
        <begin position="1958"/>
        <end position="2066"/>
    </location>
</feature>
<keyword evidence="10 18" id="KW-0156">Chromatin regulator</keyword>
<evidence type="ECO:0000256" key="4">
    <source>
        <dbReference type="ARBA" id="ARBA00022679"/>
    </source>
</evidence>
<feature type="binding site" evidence="20">
    <location>
        <position position="4228"/>
    </location>
    <ligand>
        <name>Zn(2+)</name>
        <dbReference type="ChEBI" id="CHEBI:29105"/>
    </ligand>
</feature>
<dbReference type="InterPro" id="IPR011011">
    <property type="entry name" value="Znf_FYVE_PHD"/>
</dbReference>
<feature type="region of interest" description="Disordered" evidence="23">
    <location>
        <begin position="362"/>
        <end position="528"/>
    </location>
</feature>
<dbReference type="Pfam" id="PF13771">
    <property type="entry name" value="zf-HC5HC2H"/>
    <property type="match status" value="1"/>
</dbReference>
<feature type="compositionally biased region" description="Low complexity" evidence="23">
    <location>
        <begin position="32"/>
        <end position="70"/>
    </location>
</feature>
<dbReference type="Gene3D" id="3.30.160.360">
    <property type="match status" value="2"/>
</dbReference>
<evidence type="ECO:0000256" key="13">
    <source>
        <dbReference type="ARBA" id="ARBA00023125"/>
    </source>
</evidence>